<evidence type="ECO:0000256" key="2">
    <source>
        <dbReference type="ARBA" id="ARBA00022649"/>
    </source>
</evidence>
<dbReference type="GO" id="GO:0003677">
    <property type="term" value="F:DNA binding"/>
    <property type="evidence" value="ECO:0007669"/>
    <property type="project" value="InterPro"/>
</dbReference>
<evidence type="ECO:0000313" key="4">
    <source>
        <dbReference type="Proteomes" id="UP000184315"/>
    </source>
</evidence>
<evidence type="ECO:0000256" key="1">
    <source>
        <dbReference type="ARBA" id="ARBA00007521"/>
    </source>
</evidence>
<dbReference type="GO" id="GO:0016787">
    <property type="term" value="F:hydrolase activity"/>
    <property type="evidence" value="ECO:0007669"/>
    <property type="project" value="UniProtKB-KW"/>
</dbReference>
<sequence>MMRGDVYLADLNPSRGSEQAGIRPVIVVQRNTLDRFTTTVAALEYTLQLDEYEDQE</sequence>
<dbReference type="InterPro" id="IPR011067">
    <property type="entry name" value="Plasmid_toxin/cell-grow_inhib"/>
</dbReference>
<evidence type="ECO:0000313" key="3">
    <source>
        <dbReference type="EMBL" id="CUR32414.1"/>
    </source>
</evidence>
<proteinExistence type="inferred from homology"/>
<dbReference type="AlphaFoldDB" id="A0A1J1LJQ3"/>
<dbReference type="EC" id="3.1.-.-" evidence="3"/>
<gene>
    <name evidence="3" type="ORF">PL9214480022</name>
</gene>
<dbReference type="InterPro" id="IPR003477">
    <property type="entry name" value="PemK-like"/>
</dbReference>
<organism evidence="3 4">
    <name type="scientific">Planktothrix tepida PCC 9214</name>
    <dbReference type="NCBI Taxonomy" id="671072"/>
    <lineage>
        <taxon>Bacteria</taxon>
        <taxon>Bacillati</taxon>
        <taxon>Cyanobacteriota</taxon>
        <taxon>Cyanophyceae</taxon>
        <taxon>Oscillatoriophycideae</taxon>
        <taxon>Oscillatoriales</taxon>
        <taxon>Microcoleaceae</taxon>
        <taxon>Planktothrix</taxon>
    </lineage>
</organism>
<comment type="similarity">
    <text evidence="1">Belongs to the PemK/MazF family.</text>
</comment>
<dbReference type="Proteomes" id="UP000184315">
    <property type="component" value="Unassembled WGS sequence"/>
</dbReference>
<reference evidence="4" key="1">
    <citation type="submission" date="2015-10" db="EMBL/GenBank/DDBJ databases">
        <authorList>
            <person name="Regsiter A."/>
            <person name="william w."/>
        </authorList>
    </citation>
    <scope>NUCLEOTIDE SEQUENCE [LARGE SCALE GENOMIC DNA]</scope>
</reference>
<dbReference type="SUPFAM" id="SSF50118">
    <property type="entry name" value="Cell growth inhibitor/plasmid maintenance toxic component"/>
    <property type="match status" value="1"/>
</dbReference>
<keyword evidence="2" id="KW-1277">Toxin-antitoxin system</keyword>
<name>A0A1J1LJQ3_9CYAN</name>
<dbReference type="Gene3D" id="2.30.30.110">
    <property type="match status" value="1"/>
</dbReference>
<dbReference type="EMBL" id="CZDF01000153">
    <property type="protein sequence ID" value="CUR32414.1"/>
    <property type="molecule type" value="Genomic_DNA"/>
</dbReference>
<keyword evidence="3" id="KW-0378">Hydrolase</keyword>
<accession>A0A1J1LJQ3</accession>
<keyword evidence="4" id="KW-1185">Reference proteome</keyword>
<protein>
    <submittedName>
        <fullName evidence="3">mRNA interferase MazF</fullName>
        <ecNumber evidence="3">3.1.-.-</ecNumber>
    </submittedName>
</protein>
<dbReference type="Pfam" id="PF02452">
    <property type="entry name" value="PemK_toxin"/>
    <property type="match status" value="1"/>
</dbReference>
<dbReference type="STRING" id="671072.PL9214480022"/>